<dbReference type="AlphaFoldDB" id="A0A226GYV4"/>
<dbReference type="RefSeq" id="WP_089051092.1">
    <property type="nucleotide sequence ID" value="NZ_FXTV01000027.1"/>
</dbReference>
<feature type="compositionally biased region" description="Acidic residues" evidence="1">
    <location>
        <begin position="48"/>
        <end position="61"/>
    </location>
</feature>
<gene>
    <name evidence="2" type="ORF">B0A66_17200</name>
</gene>
<organism evidence="2 3">
    <name type="scientific">Flavobacterium hercynium</name>
    <dbReference type="NCBI Taxonomy" id="387094"/>
    <lineage>
        <taxon>Bacteria</taxon>
        <taxon>Pseudomonadati</taxon>
        <taxon>Bacteroidota</taxon>
        <taxon>Flavobacteriia</taxon>
        <taxon>Flavobacteriales</taxon>
        <taxon>Flavobacteriaceae</taxon>
        <taxon>Flavobacterium</taxon>
    </lineage>
</organism>
<dbReference type="Proteomes" id="UP000198345">
    <property type="component" value="Unassembled WGS sequence"/>
</dbReference>
<sequence length="94" mass="10876">MEIIYKNPKSSGSITNYHTILRLIKEKDSTDKRIPEKQPHFLFLVSGDYEEDESSNEDDTNELPADSDVLIDIDQDLEEVDPVNHPRNFENDPD</sequence>
<dbReference type="EMBL" id="MUGW01000037">
    <property type="protein sequence ID" value="OXA86904.1"/>
    <property type="molecule type" value="Genomic_DNA"/>
</dbReference>
<evidence type="ECO:0000313" key="2">
    <source>
        <dbReference type="EMBL" id="OXA86904.1"/>
    </source>
</evidence>
<comment type="caution">
    <text evidence="2">The sequence shown here is derived from an EMBL/GenBank/DDBJ whole genome shotgun (WGS) entry which is preliminary data.</text>
</comment>
<evidence type="ECO:0000313" key="3">
    <source>
        <dbReference type="Proteomes" id="UP000198345"/>
    </source>
</evidence>
<proteinExistence type="predicted"/>
<reference evidence="2 3" key="1">
    <citation type="submission" date="2016-11" db="EMBL/GenBank/DDBJ databases">
        <title>Whole genomes of Flavobacteriaceae.</title>
        <authorList>
            <person name="Stine C."/>
            <person name="Li C."/>
            <person name="Tadesse D."/>
        </authorList>
    </citation>
    <scope>NUCLEOTIDE SEQUENCE [LARGE SCALE GENOMIC DNA]</scope>
    <source>
        <strain evidence="2 3">DSM 18292</strain>
    </source>
</reference>
<protein>
    <submittedName>
        <fullName evidence="2">Uncharacterized protein</fullName>
    </submittedName>
</protein>
<accession>A0A226GYV4</accession>
<feature type="region of interest" description="Disordered" evidence="1">
    <location>
        <begin position="47"/>
        <end position="68"/>
    </location>
</feature>
<name>A0A226GYV4_9FLAO</name>
<evidence type="ECO:0000256" key="1">
    <source>
        <dbReference type="SAM" id="MobiDB-lite"/>
    </source>
</evidence>
<keyword evidence="3" id="KW-1185">Reference proteome</keyword>